<evidence type="ECO:0000313" key="3">
    <source>
        <dbReference type="Proteomes" id="UP000054988"/>
    </source>
</evidence>
<evidence type="ECO:0000313" key="2">
    <source>
        <dbReference type="EMBL" id="KTB33023.1"/>
    </source>
</evidence>
<proteinExistence type="predicted"/>
<evidence type="ECO:0000256" key="1">
    <source>
        <dbReference type="SAM" id="MobiDB-lite"/>
    </source>
</evidence>
<name>A0A0W0F9J6_MONRR</name>
<feature type="region of interest" description="Disordered" evidence="1">
    <location>
        <begin position="123"/>
        <end position="153"/>
    </location>
</feature>
<dbReference type="AlphaFoldDB" id="A0A0W0F9J6"/>
<protein>
    <recommendedName>
        <fullName evidence="4">Reverse transcriptase-rnase h-integrase</fullName>
    </recommendedName>
</protein>
<dbReference type="EMBL" id="LATX01002192">
    <property type="protein sequence ID" value="KTB33023.1"/>
    <property type="molecule type" value="Genomic_DNA"/>
</dbReference>
<comment type="caution">
    <text evidence="2">The sequence shown here is derived from an EMBL/GenBank/DDBJ whole genome shotgun (WGS) entry which is preliminary data.</text>
</comment>
<gene>
    <name evidence="2" type="ORF">WG66_14351</name>
</gene>
<dbReference type="Proteomes" id="UP000054988">
    <property type="component" value="Unassembled WGS sequence"/>
</dbReference>
<sequence length="273" mass="30783">MESQLEKDIEEAEARRRGLLTQSILNPGGQAIPPLTQASHRELLTPSPLLSPTNQPLTEIPKEHPETKKTWILLSILTGSEGIRFEEDTSPSTPKKLEPNTSNTSLISAEELDPFQRLLQALKKSPRSTKQPQIEEMSEDKKPSGSRPKVEPPVEEAVISATVPVQMVTAEKEIKATLPRAFEGYRKDAKKFLREVLLYIALNPKAFTTDRSKKLFLLLYMTDGPGEFWKNNKMDLLLAFDPEAEKVSWVDFIEDFETSFEPLDTALEAQLKL</sequence>
<reference evidence="2 3" key="1">
    <citation type="submission" date="2015-12" db="EMBL/GenBank/DDBJ databases">
        <title>Draft genome sequence of Moniliophthora roreri, the causal agent of frosty pod rot of cacao.</title>
        <authorList>
            <person name="Aime M.C."/>
            <person name="Diaz-Valderrama J.R."/>
            <person name="Kijpornyongpan T."/>
            <person name="Phillips-Mora W."/>
        </authorList>
    </citation>
    <scope>NUCLEOTIDE SEQUENCE [LARGE SCALE GENOMIC DNA]</scope>
    <source>
        <strain evidence="2 3">MCA 2952</strain>
    </source>
</reference>
<feature type="region of interest" description="Disordered" evidence="1">
    <location>
        <begin position="83"/>
        <end position="109"/>
    </location>
</feature>
<organism evidence="2 3">
    <name type="scientific">Moniliophthora roreri</name>
    <name type="common">Frosty pod rot fungus</name>
    <name type="synonym">Monilia roreri</name>
    <dbReference type="NCBI Taxonomy" id="221103"/>
    <lineage>
        <taxon>Eukaryota</taxon>
        <taxon>Fungi</taxon>
        <taxon>Dikarya</taxon>
        <taxon>Basidiomycota</taxon>
        <taxon>Agaricomycotina</taxon>
        <taxon>Agaricomycetes</taxon>
        <taxon>Agaricomycetidae</taxon>
        <taxon>Agaricales</taxon>
        <taxon>Marasmiineae</taxon>
        <taxon>Marasmiaceae</taxon>
        <taxon>Moniliophthora</taxon>
    </lineage>
</organism>
<accession>A0A0W0F9J6</accession>
<feature type="compositionally biased region" description="Basic and acidic residues" evidence="1">
    <location>
        <begin position="139"/>
        <end position="152"/>
    </location>
</feature>
<evidence type="ECO:0008006" key="4">
    <source>
        <dbReference type="Google" id="ProtNLM"/>
    </source>
</evidence>